<keyword evidence="1" id="KW-0963">Cytoplasm</keyword>
<evidence type="ECO:0000256" key="6">
    <source>
        <dbReference type="ARBA" id="ARBA00023154"/>
    </source>
</evidence>
<dbReference type="SUPFAM" id="SSF53633">
    <property type="entry name" value="Carbamate kinase-like"/>
    <property type="match status" value="1"/>
</dbReference>
<protein>
    <submittedName>
        <fullName evidence="9">M20/M25/M40 family metallo-hydrolase</fullName>
    </submittedName>
</protein>
<feature type="domain" description="Aspartate/glutamate/uridylate kinase" evidence="8">
    <location>
        <begin position="5"/>
        <end position="249"/>
    </location>
</feature>
<evidence type="ECO:0000256" key="7">
    <source>
        <dbReference type="ARBA" id="ARBA00023285"/>
    </source>
</evidence>
<dbReference type="PANTHER" id="PTHR43808:SF28">
    <property type="entry name" value="[LYSW]-LYSINE_[LYSW]-ORNITHINE HYDROLASE"/>
    <property type="match status" value="1"/>
</dbReference>
<dbReference type="InterPro" id="IPR002933">
    <property type="entry name" value="Peptidase_M20"/>
</dbReference>
<evidence type="ECO:0000256" key="5">
    <source>
        <dbReference type="ARBA" id="ARBA00022833"/>
    </source>
</evidence>
<keyword evidence="6" id="KW-0457">Lysine biosynthesis</keyword>
<dbReference type="Gene3D" id="3.40.1160.10">
    <property type="entry name" value="Acetylglutamate kinase-like"/>
    <property type="match status" value="1"/>
</dbReference>
<sequence length="632" mass="68882">MINNLYVIKLGSSTIVNSQTIFAEIAELSGRGAKILLVGGGAEAIEQKFAELNEPLKFVELENGDQARYCPPADMGKIIQAYEDYILAPIRQALQAYGLSVLAQVAGAHGWVQGKQGKPLKVRKDGKKLIVRDSLYGSYTSTRHELLLQLIQAYDVVCVTPPIYDPLIANYINIDADMLAAHLAIATGASHVRFVTGTAGVLRDVADAKSTIPDIYPQQEPIIVSGRMKQKLRAAELVLAQGVADIAITGPHTLHGPGQTWFWRGVDVPADMQLLHQAISIASVSGDEAVLAEFLRERVRSEQITTTIDAAGNIVCSKGEGSHTLLLLGHMDTVPYVWPSTADAMQLTGRGSVDAKGSLINFIEVLRQLDVPPPFRVLVIGAVEEEISSSAGAFYVRDHVQADAVIIGEPSGTSHLTLGYYGLLKLKLDVRQKQQHSAGKDSISPIDRIYQLAAQLRQQIGEYDPDHVSALIELSSGIDGGEHYASAILNFRISPAAQSGYREAIAQLESSHSRITILRDTPGYQNSRRDELVKSFVRGASSVLPDRLVLQMKKGTSDMNTLATTWTTIPMVAYGPGDASLDHTDEEYVNVDEVRLSRQVLLNSIQTWFSLTTKKELTTKEEVYAFNSEQAT</sequence>
<reference evidence="10" key="1">
    <citation type="journal article" date="2019" name="Int. J. Syst. Evol. Microbiol.">
        <title>The Global Catalogue of Microorganisms (GCM) 10K type strain sequencing project: providing services to taxonomists for standard genome sequencing and annotation.</title>
        <authorList>
            <consortium name="The Broad Institute Genomics Platform"/>
            <consortium name="The Broad Institute Genome Sequencing Center for Infectious Disease"/>
            <person name="Wu L."/>
            <person name="Ma J."/>
        </authorList>
    </citation>
    <scope>NUCLEOTIDE SEQUENCE [LARGE SCALE GENOMIC DNA]</scope>
    <source>
        <strain evidence="10">CCUG 54950</strain>
    </source>
</reference>
<dbReference type="InterPro" id="IPR050072">
    <property type="entry name" value="Peptidase_M20A"/>
</dbReference>
<evidence type="ECO:0000259" key="8">
    <source>
        <dbReference type="Pfam" id="PF00696"/>
    </source>
</evidence>
<keyword evidence="10" id="KW-1185">Reference proteome</keyword>
<evidence type="ECO:0000256" key="1">
    <source>
        <dbReference type="ARBA" id="ARBA00022490"/>
    </source>
</evidence>
<organism evidence="9 10">
    <name type="scientific">Paenibacillus wenxiniae</name>
    <dbReference type="NCBI Taxonomy" id="1636843"/>
    <lineage>
        <taxon>Bacteria</taxon>
        <taxon>Bacillati</taxon>
        <taxon>Bacillota</taxon>
        <taxon>Bacilli</taxon>
        <taxon>Bacillales</taxon>
        <taxon>Paenibacillaceae</taxon>
        <taxon>Paenibacillus</taxon>
    </lineage>
</organism>
<dbReference type="Proteomes" id="UP001597233">
    <property type="component" value="Unassembled WGS sequence"/>
</dbReference>
<proteinExistence type="predicted"/>
<comment type="caution">
    <text evidence="9">The sequence shown here is derived from an EMBL/GenBank/DDBJ whole genome shotgun (WGS) entry which is preliminary data.</text>
</comment>
<keyword evidence="7" id="KW-0170">Cobalt</keyword>
<accession>A0ABW4RG74</accession>
<dbReference type="InterPro" id="IPR036393">
    <property type="entry name" value="AceGlu_kinase-like_sf"/>
</dbReference>
<dbReference type="Gene3D" id="3.40.630.10">
    <property type="entry name" value="Zn peptidases"/>
    <property type="match status" value="2"/>
</dbReference>
<evidence type="ECO:0000256" key="3">
    <source>
        <dbReference type="ARBA" id="ARBA00022723"/>
    </source>
</evidence>
<dbReference type="SUPFAM" id="SSF53187">
    <property type="entry name" value="Zn-dependent exopeptidases"/>
    <property type="match status" value="1"/>
</dbReference>
<dbReference type="InterPro" id="IPR001048">
    <property type="entry name" value="Asp/Glu/Uridylate_kinase"/>
</dbReference>
<dbReference type="EMBL" id="JBHUEH010000011">
    <property type="protein sequence ID" value="MFD1885020.1"/>
    <property type="molecule type" value="Genomic_DNA"/>
</dbReference>
<keyword evidence="3" id="KW-0479">Metal-binding</keyword>
<gene>
    <name evidence="9" type="ORF">ACFSC9_05725</name>
</gene>
<dbReference type="Pfam" id="PF01546">
    <property type="entry name" value="Peptidase_M20"/>
    <property type="match status" value="1"/>
</dbReference>
<dbReference type="NCBIfam" id="TIGR01902">
    <property type="entry name" value="dapE-lys-deAc"/>
    <property type="match status" value="1"/>
</dbReference>
<dbReference type="InterPro" id="IPR010175">
    <property type="entry name" value="LysK"/>
</dbReference>
<dbReference type="InterPro" id="IPR001261">
    <property type="entry name" value="ArgE/DapE_CS"/>
</dbReference>
<evidence type="ECO:0000256" key="4">
    <source>
        <dbReference type="ARBA" id="ARBA00022801"/>
    </source>
</evidence>
<evidence type="ECO:0000256" key="2">
    <source>
        <dbReference type="ARBA" id="ARBA00022605"/>
    </source>
</evidence>
<keyword evidence="5" id="KW-0862">Zinc</keyword>
<dbReference type="PROSITE" id="PS00758">
    <property type="entry name" value="ARGE_DAPE_CPG2_1"/>
    <property type="match status" value="1"/>
</dbReference>
<name>A0ABW4RG74_9BACL</name>
<dbReference type="PANTHER" id="PTHR43808">
    <property type="entry name" value="ACETYLORNITHINE DEACETYLASE"/>
    <property type="match status" value="1"/>
</dbReference>
<keyword evidence="2" id="KW-0028">Amino-acid biosynthesis</keyword>
<dbReference type="Pfam" id="PF00696">
    <property type="entry name" value="AA_kinase"/>
    <property type="match status" value="1"/>
</dbReference>
<evidence type="ECO:0000313" key="10">
    <source>
        <dbReference type="Proteomes" id="UP001597233"/>
    </source>
</evidence>
<keyword evidence="4" id="KW-0378">Hydrolase</keyword>
<dbReference type="RefSeq" id="WP_347325882.1">
    <property type="nucleotide sequence ID" value="NZ_JBCGUH010000008.1"/>
</dbReference>
<evidence type="ECO:0000313" key="9">
    <source>
        <dbReference type="EMBL" id="MFD1885020.1"/>
    </source>
</evidence>